<organism evidence="1 2">
    <name type="scientific">Choristoneura fumiferana</name>
    <name type="common">Spruce budworm moth</name>
    <name type="synonym">Archips fumiferana</name>
    <dbReference type="NCBI Taxonomy" id="7141"/>
    <lineage>
        <taxon>Eukaryota</taxon>
        <taxon>Metazoa</taxon>
        <taxon>Ecdysozoa</taxon>
        <taxon>Arthropoda</taxon>
        <taxon>Hexapoda</taxon>
        <taxon>Insecta</taxon>
        <taxon>Pterygota</taxon>
        <taxon>Neoptera</taxon>
        <taxon>Endopterygota</taxon>
        <taxon>Lepidoptera</taxon>
        <taxon>Glossata</taxon>
        <taxon>Ditrysia</taxon>
        <taxon>Tortricoidea</taxon>
        <taxon>Tortricidae</taxon>
        <taxon>Tortricinae</taxon>
        <taxon>Choristoneura</taxon>
    </lineage>
</organism>
<gene>
    <name evidence="1" type="ORF">MSG28_003494</name>
</gene>
<reference evidence="1 2" key="1">
    <citation type="journal article" date="2022" name="Genome Biol. Evol.">
        <title>The Spruce Budworm Genome: Reconstructing the Evolutionary History of Antifreeze Proteins.</title>
        <authorList>
            <person name="Beliveau C."/>
            <person name="Gagne P."/>
            <person name="Picq S."/>
            <person name="Vernygora O."/>
            <person name="Keeling C.I."/>
            <person name="Pinkney K."/>
            <person name="Doucet D."/>
            <person name="Wen F."/>
            <person name="Johnston J.S."/>
            <person name="Maaroufi H."/>
            <person name="Boyle B."/>
            <person name="Laroche J."/>
            <person name="Dewar K."/>
            <person name="Juretic N."/>
            <person name="Blackburn G."/>
            <person name="Nisole A."/>
            <person name="Brunet B."/>
            <person name="Brandao M."/>
            <person name="Lumley L."/>
            <person name="Duan J."/>
            <person name="Quan G."/>
            <person name="Lucarotti C.J."/>
            <person name="Roe A.D."/>
            <person name="Sperling F.A.H."/>
            <person name="Levesque R.C."/>
            <person name="Cusson M."/>
        </authorList>
    </citation>
    <scope>NUCLEOTIDE SEQUENCE [LARGE SCALE GENOMIC DNA]</scope>
    <source>
        <strain evidence="1">Glfc:IPQL:Cfum</strain>
    </source>
</reference>
<proteinExistence type="predicted"/>
<name>A0ACC0KFA0_CHOFU</name>
<dbReference type="Proteomes" id="UP001064048">
    <property type="component" value="Chromosome 5"/>
</dbReference>
<evidence type="ECO:0000313" key="2">
    <source>
        <dbReference type="Proteomes" id="UP001064048"/>
    </source>
</evidence>
<accession>A0ACC0KFA0</accession>
<dbReference type="EMBL" id="CM046105">
    <property type="protein sequence ID" value="KAI8435103.1"/>
    <property type="molecule type" value="Genomic_DNA"/>
</dbReference>
<protein>
    <submittedName>
        <fullName evidence="1">Uncharacterized protein</fullName>
    </submittedName>
</protein>
<evidence type="ECO:0000313" key="1">
    <source>
        <dbReference type="EMBL" id="KAI8435103.1"/>
    </source>
</evidence>
<keyword evidence="2" id="KW-1185">Reference proteome</keyword>
<sequence>MEVLNASAPGARVHVVRAAYHSSSGPGAPASSYMMHSSRRVISSGTRLLSPSLTSRPFGDTPSLPSLPMEISSTPLDLLPDTPETENYKVTEPDDTEISEPSKWKSSTGKNSIRMPSEESSSTDNASIIDLDSKTNHKSIFRKYSYDSENSDIPSMKLGSRASPLLDAPATLSTLKYKSLLNGSDDWNNRRKSYSFEETSPLSESISHFNGTLAMESSTDSGICKSSELVNDHSDYEKRDRQNVTHEDSFKDWLNKNRQTSFNKNNQFKSHREHNVVIEEPSESNITLQSKGKVSITVPITLETDDDYQYKKAHVSEEVDRKIKKVEFCKTELHFAAESGRVNIIATDEKPPPTNDFRRKKSAFMPITNKPERPITLFGDKKNIESDIKNDFYNTSDMGEYDDENTAATKSILKNKIPKPKPYLLGENMAFGLNDVQSNIINPSMNHENADVPTAVSLINRQLQTERRHSNDTSSLSSETDSTTLKKIVSRPISTGLTTSVSSKHREVNHSSESEVTSTFNSVKNKLKALQMSPVPARAKTRQLRQSDLTYFGIQNDKKKELEDKPKFIRDRIKMQNDAIDNIFQSVRLIQQVSSLCNSEAESEDAVEYQNVPFKTNFAPVPTPRQRTKYTDKVEDPGKITILKPIIEQDSAIITKNTQDTRRSRSRKYEEVSTSTLRSISEPPKANRINSMEKSRRRHNHVRQHNITTRANNYESRDNKYTGNCSTETAKLYLSDEEEETVPIYVNVNKGVIDDNNVEMSDKNIRKPDKKKTVHKPENLDISCSAEQSSDYPAITDSRKATQRNKRKDENVNSITKQGGSHTRTEKKPSEVILEQIINTHENKITKESQGSGEVLKPHHTRNSSRHLTVKKDSLEHQKRSSINSADRHRKSLQIKTDEKNGEIRLTKERPRSKRNEYVINYDDKNGTVTSVCKVSADQGSTKKKKSSLEKLKEIKSQNKTPEKINLRNFQIEKGIQADSVTRIRDRRLKSGENTVRKPLSESEWFVRMTDIPFCAASNERIAQTMENSNKIVPPHLNAEVYRTDTTGNEAPSYLDYIKLHPDGSVLVGCSELTGRYWSGGAAVFRSISEAQEINPKSMRSIQLDYGSADGCFVGSSSKWKDEATVAEHDSMIMAVDCLEAEKQYVTAGADSHIKVWDLSDMICIRNYSLAHSATVSDVSVRPKSTTSFASGSLDIMIVVFAVYNGLMKTNWCMATMQGCSGSWMRDSQKPTGRIAVCCDNKIVSVCEKLQDKSRVMYHDRHLHSNYVRGVAWDTANRNVLYSSAWDGHIRTHNIA</sequence>
<comment type="caution">
    <text evidence="1">The sequence shown here is derived from an EMBL/GenBank/DDBJ whole genome shotgun (WGS) entry which is preliminary data.</text>
</comment>